<dbReference type="PANTHER" id="PTHR10845">
    <property type="entry name" value="REGULATOR OF G PROTEIN SIGNALING"/>
    <property type="match status" value="1"/>
</dbReference>
<dbReference type="InterPro" id="IPR036305">
    <property type="entry name" value="RGS_sf"/>
</dbReference>
<dbReference type="InterPro" id="IPR016137">
    <property type="entry name" value="RGS"/>
</dbReference>
<protein>
    <submittedName>
        <fullName evidence="2">Regulator of G-protein signaling</fullName>
    </submittedName>
    <submittedName>
        <fullName evidence="3">Rgs4</fullName>
    </submittedName>
</protein>
<dbReference type="Pfam" id="PF00578">
    <property type="entry name" value="AhpC-TSA"/>
    <property type="match status" value="1"/>
</dbReference>
<comment type="caution">
    <text evidence="2">The sequence shown here is derived from an EMBL/GenBank/DDBJ whole genome shotgun (WGS) entry which is preliminary data.</text>
</comment>
<name>A0AAW2ZGN6_9EUKA</name>
<dbReference type="Proteomes" id="UP001431209">
    <property type="component" value="Unassembled WGS sequence"/>
</dbReference>
<gene>
    <name evidence="3" type="ORF">AKO1_006590</name>
    <name evidence="2" type="ORF">AKO1_013832</name>
</gene>
<feature type="domain" description="RGS" evidence="1">
    <location>
        <begin position="296"/>
        <end position="421"/>
    </location>
</feature>
<accession>A0AAW2ZGN6</accession>
<evidence type="ECO:0000313" key="4">
    <source>
        <dbReference type="Proteomes" id="UP001431209"/>
    </source>
</evidence>
<dbReference type="PANTHER" id="PTHR10845:SF192">
    <property type="entry name" value="DOUBLE HIT, ISOFORM B"/>
    <property type="match status" value="1"/>
</dbReference>
<dbReference type="EMBL" id="JAOPGA020001654">
    <property type="protein sequence ID" value="KAL0490219.1"/>
    <property type="molecule type" value="Genomic_DNA"/>
</dbReference>
<evidence type="ECO:0000313" key="2">
    <source>
        <dbReference type="EMBL" id="KAL0489062.1"/>
    </source>
</evidence>
<dbReference type="InterPro" id="IPR036249">
    <property type="entry name" value="Thioredoxin-like_sf"/>
</dbReference>
<dbReference type="AlphaFoldDB" id="A0AAW2ZGN6"/>
<dbReference type="Gene3D" id="1.10.167.10">
    <property type="entry name" value="Regulator of G-protein Signalling 4, domain 2"/>
    <property type="match status" value="1"/>
</dbReference>
<dbReference type="SUPFAM" id="SSF48097">
    <property type="entry name" value="Regulator of G-protein signaling, RGS"/>
    <property type="match status" value="1"/>
</dbReference>
<dbReference type="PROSITE" id="PS50132">
    <property type="entry name" value="RGS"/>
    <property type="match status" value="1"/>
</dbReference>
<dbReference type="GO" id="GO:0016491">
    <property type="term" value="F:oxidoreductase activity"/>
    <property type="evidence" value="ECO:0007669"/>
    <property type="project" value="InterPro"/>
</dbReference>
<reference evidence="2 4" key="1">
    <citation type="submission" date="2024-03" db="EMBL/GenBank/DDBJ databases">
        <title>The Acrasis kona genome and developmental transcriptomes reveal deep origins of eukaryotic multicellular pathways.</title>
        <authorList>
            <person name="Sheikh S."/>
            <person name="Fu C.-J."/>
            <person name="Brown M.W."/>
            <person name="Baldauf S.L."/>
        </authorList>
    </citation>
    <scope>NUCLEOTIDE SEQUENCE [LARGE SCALE GENOMIC DNA]</scope>
    <source>
        <strain evidence="2 4">ATCC MYA-3509</strain>
    </source>
</reference>
<dbReference type="SMART" id="SM00315">
    <property type="entry name" value="RGS"/>
    <property type="match status" value="1"/>
</dbReference>
<dbReference type="EMBL" id="JAOPGA020001510">
    <property type="protein sequence ID" value="KAL0489062.1"/>
    <property type="molecule type" value="Genomic_DNA"/>
</dbReference>
<dbReference type="Pfam" id="PF00615">
    <property type="entry name" value="RGS"/>
    <property type="match status" value="1"/>
</dbReference>
<proteinExistence type="predicted"/>
<dbReference type="Gene3D" id="3.40.30.10">
    <property type="entry name" value="Glutaredoxin"/>
    <property type="match status" value="1"/>
</dbReference>
<dbReference type="GO" id="GO:0016209">
    <property type="term" value="F:antioxidant activity"/>
    <property type="evidence" value="ECO:0007669"/>
    <property type="project" value="InterPro"/>
</dbReference>
<evidence type="ECO:0000313" key="3">
    <source>
        <dbReference type="EMBL" id="KAL0490219.1"/>
    </source>
</evidence>
<evidence type="ECO:0000259" key="1">
    <source>
        <dbReference type="PROSITE" id="PS50132"/>
    </source>
</evidence>
<keyword evidence="4" id="KW-1185">Reference proteome</keyword>
<dbReference type="CDD" id="cd07440">
    <property type="entry name" value="RGS"/>
    <property type="match status" value="1"/>
</dbReference>
<organism evidence="2 4">
    <name type="scientific">Acrasis kona</name>
    <dbReference type="NCBI Taxonomy" id="1008807"/>
    <lineage>
        <taxon>Eukaryota</taxon>
        <taxon>Discoba</taxon>
        <taxon>Heterolobosea</taxon>
        <taxon>Tetramitia</taxon>
        <taxon>Eutetramitia</taxon>
        <taxon>Acrasidae</taxon>
        <taxon>Acrasis</taxon>
    </lineage>
</organism>
<sequence>MSCNIQEYKNKFQQPIVKAYYDVEKLLDLEKKLASCTNQDESLLIKKKIDELQEVIDSDISDGKVYRGYIMDEYQRQKNGTCGHAEALGAKCETCTSQIESIQKHSDRKKWLSNIVPKSKFTVLVFYRGTWCGMCAVYLREVNHVVREIRSMGGDAYAVCSQSQQYVDEMKQETDTDYQFISDCKNVLAKKYDIKVSKKNGRAFNIMSRIIKSAIGHTNMYEPHHKDGISQPGIVVLNQKGDVVYRWCSPTHIKTGFGMFERVDPRNVLDIVQFYFSQSTHQESFLRFVSDHVGRVFELTLNDKKLRGLFTGHLKKEYAEESLEFLIDMEELKQLFEAKNLEKAKKLEEHILNNFISEQSPRSLNLSSRTRSSVIKSILQPTSFEQFEGHSFLHASKDIKDMLMRDSFQRFCTSKDFIKYAEVVIPNWFSEKNE</sequence>
<dbReference type="SUPFAM" id="SSF52833">
    <property type="entry name" value="Thioredoxin-like"/>
    <property type="match status" value="1"/>
</dbReference>
<dbReference type="PRINTS" id="PR01301">
    <property type="entry name" value="RGSPROTEIN"/>
</dbReference>
<dbReference type="InterPro" id="IPR044926">
    <property type="entry name" value="RGS_subdomain_2"/>
</dbReference>
<dbReference type="InterPro" id="IPR000866">
    <property type="entry name" value="AhpC/TSA"/>
</dbReference>